<sequence length="414" mass="44971">MKLAVFIAAHRTDHGIPYATSCRAVGRSVAWLYKWLGRAREGPGPRQQRRPCLTEAVVSMFWERKGADGSPRIAEHLRRKGWRVSDNTVADIMRGRGLAARPGRGRKNTTRPDGGRWHAPDRLRRDFTVPAADRRWAGDGTEVPTGEGTLQLAAVSDLFSRRIVGYAVSAHHDAALALGALQMAVAVRGGSVTGVVMHTEGGGEYTAHLFRAACQRLGIEQSMGRSGSALDNAAAESLFSSMEFELFGLAGPFTGHVEARRPVAAWVDDSIIRGCIPPTGCGRRWSSSGWRWPSRTRSALGSPRPGRPGGHAEPQHGRATRRRHEPPRPFEDRVRARGAAQRTGKSRFAIAVRRPTAALDPGASTARRAGEAGRTGPARREDARRTSKILKPKDDQAGPQRNEGIVIIAGAGRW</sequence>
<comment type="caution">
    <text evidence="4">The sequence shown here is derived from an EMBL/GenBank/DDBJ whole genome shotgun (WGS) entry which is preliminary data.</text>
</comment>
<reference evidence="4 5" key="1">
    <citation type="submission" date="2021-01" db="EMBL/GenBank/DDBJ databases">
        <title>Whole genome shotgun sequence of Microbispora corallina NBRC 16416.</title>
        <authorList>
            <person name="Komaki H."/>
            <person name="Tamura T."/>
        </authorList>
    </citation>
    <scope>NUCLEOTIDE SEQUENCE [LARGE SCALE GENOMIC DNA]</scope>
    <source>
        <strain evidence="4 5">NBRC 16416</strain>
    </source>
</reference>
<dbReference type="PROSITE" id="PS50994">
    <property type="entry name" value="INTEGRASE"/>
    <property type="match status" value="1"/>
</dbReference>
<feature type="region of interest" description="Disordered" evidence="2">
    <location>
        <begin position="99"/>
        <end position="119"/>
    </location>
</feature>
<feature type="domain" description="Integrase catalytic" evidence="3">
    <location>
        <begin position="126"/>
        <end position="243"/>
    </location>
</feature>
<dbReference type="Proteomes" id="UP000603904">
    <property type="component" value="Unassembled WGS sequence"/>
</dbReference>
<gene>
    <name evidence="4" type="ORF">Mco01_64360</name>
</gene>
<protein>
    <recommendedName>
        <fullName evidence="3">Integrase catalytic domain-containing protein</fullName>
    </recommendedName>
</protein>
<feature type="region of interest" description="Disordered" evidence="2">
    <location>
        <begin position="282"/>
        <end position="404"/>
    </location>
</feature>
<dbReference type="Gene3D" id="3.30.420.10">
    <property type="entry name" value="Ribonuclease H-like superfamily/Ribonuclease H"/>
    <property type="match status" value="1"/>
</dbReference>
<keyword evidence="5" id="KW-1185">Reference proteome</keyword>
<evidence type="ECO:0000313" key="5">
    <source>
        <dbReference type="Proteomes" id="UP000603904"/>
    </source>
</evidence>
<dbReference type="InterPro" id="IPR036397">
    <property type="entry name" value="RNaseH_sf"/>
</dbReference>
<feature type="compositionally biased region" description="Low complexity" evidence="2">
    <location>
        <begin position="282"/>
        <end position="298"/>
    </location>
</feature>
<feature type="compositionally biased region" description="Basic and acidic residues" evidence="2">
    <location>
        <begin position="378"/>
        <end position="396"/>
    </location>
</feature>
<proteinExistence type="predicted"/>
<dbReference type="InterPro" id="IPR048020">
    <property type="entry name" value="Transpos_IS3"/>
</dbReference>
<dbReference type="InterPro" id="IPR050900">
    <property type="entry name" value="Transposase_IS3/IS150/IS904"/>
</dbReference>
<organism evidence="4 5">
    <name type="scientific">Microbispora corallina</name>
    <dbReference type="NCBI Taxonomy" id="83302"/>
    <lineage>
        <taxon>Bacteria</taxon>
        <taxon>Bacillati</taxon>
        <taxon>Actinomycetota</taxon>
        <taxon>Actinomycetes</taxon>
        <taxon>Streptosporangiales</taxon>
        <taxon>Streptosporangiaceae</taxon>
        <taxon>Microbispora</taxon>
    </lineage>
</organism>
<comment type="function">
    <text evidence="1">Involved in the transposition of the insertion sequence.</text>
</comment>
<dbReference type="Pfam" id="PF00665">
    <property type="entry name" value="rve"/>
    <property type="match status" value="1"/>
</dbReference>
<evidence type="ECO:0000256" key="2">
    <source>
        <dbReference type="SAM" id="MobiDB-lite"/>
    </source>
</evidence>
<feature type="compositionally biased region" description="Basic and acidic residues" evidence="2">
    <location>
        <begin position="326"/>
        <end position="335"/>
    </location>
</feature>
<dbReference type="NCBIfam" id="NF033516">
    <property type="entry name" value="transpos_IS3"/>
    <property type="match status" value="1"/>
</dbReference>
<evidence type="ECO:0000256" key="1">
    <source>
        <dbReference type="ARBA" id="ARBA00002286"/>
    </source>
</evidence>
<dbReference type="InterPro" id="IPR012337">
    <property type="entry name" value="RNaseH-like_sf"/>
</dbReference>
<name>A0ABQ4G8N4_9ACTN</name>
<accession>A0ABQ4G8N4</accession>
<dbReference type="EMBL" id="BOOC01000039">
    <property type="protein sequence ID" value="GIH43436.1"/>
    <property type="molecule type" value="Genomic_DNA"/>
</dbReference>
<dbReference type="PANTHER" id="PTHR46889:SF4">
    <property type="entry name" value="TRANSPOSASE INSO FOR INSERTION SEQUENCE ELEMENT IS911B-RELATED"/>
    <property type="match status" value="1"/>
</dbReference>
<dbReference type="SUPFAM" id="SSF53098">
    <property type="entry name" value="Ribonuclease H-like"/>
    <property type="match status" value="1"/>
</dbReference>
<evidence type="ECO:0000259" key="3">
    <source>
        <dbReference type="PROSITE" id="PS50994"/>
    </source>
</evidence>
<evidence type="ECO:0000313" key="4">
    <source>
        <dbReference type="EMBL" id="GIH43436.1"/>
    </source>
</evidence>
<dbReference type="PANTHER" id="PTHR46889">
    <property type="entry name" value="TRANSPOSASE INSF FOR INSERTION SEQUENCE IS3B-RELATED"/>
    <property type="match status" value="1"/>
</dbReference>
<dbReference type="InterPro" id="IPR001584">
    <property type="entry name" value="Integrase_cat-core"/>
</dbReference>
<dbReference type="Pfam" id="PF13276">
    <property type="entry name" value="HTH_21"/>
    <property type="match status" value="1"/>
</dbReference>
<dbReference type="InterPro" id="IPR025948">
    <property type="entry name" value="HTH-like_dom"/>
</dbReference>